<reference evidence="2 3" key="1">
    <citation type="submission" date="2024-04" db="EMBL/GenBank/DDBJ databases">
        <title>Tritrichomonas musculus Genome.</title>
        <authorList>
            <person name="Alves-Ferreira E."/>
            <person name="Grigg M."/>
            <person name="Lorenzi H."/>
            <person name="Galac M."/>
        </authorList>
    </citation>
    <scope>NUCLEOTIDE SEQUENCE [LARGE SCALE GENOMIC DNA]</scope>
    <source>
        <strain evidence="2 3">EAF2021</strain>
    </source>
</reference>
<dbReference type="SUPFAM" id="SSF54001">
    <property type="entry name" value="Cysteine proteinases"/>
    <property type="match status" value="1"/>
</dbReference>
<evidence type="ECO:0000313" key="3">
    <source>
        <dbReference type="Proteomes" id="UP001470230"/>
    </source>
</evidence>
<organism evidence="2 3">
    <name type="scientific">Tritrichomonas musculus</name>
    <dbReference type="NCBI Taxonomy" id="1915356"/>
    <lineage>
        <taxon>Eukaryota</taxon>
        <taxon>Metamonada</taxon>
        <taxon>Parabasalia</taxon>
        <taxon>Tritrichomonadida</taxon>
        <taxon>Tritrichomonadidae</taxon>
        <taxon>Tritrichomonas</taxon>
    </lineage>
</organism>
<sequence>MMYEYNNKRSNVILTRYDKVNIETVDDLIQALKQNKIIMAQYFATLTVYELNTSIVDYCIADDSLPINHNVVITGVGIIYGHPGIYVEIVNSWGLQVKSEVTEPVNVGYDCLFYVKVADNETAPLVNNLRNY</sequence>
<dbReference type="Proteomes" id="UP001470230">
    <property type="component" value="Unassembled WGS sequence"/>
</dbReference>
<protein>
    <submittedName>
        <fullName evidence="2">Uncharacterized protein</fullName>
    </submittedName>
</protein>
<evidence type="ECO:0000313" key="2">
    <source>
        <dbReference type="EMBL" id="KAK8846499.1"/>
    </source>
</evidence>
<name>A0ABR2HGE8_9EUKA</name>
<dbReference type="EMBL" id="JAPFFF010000029">
    <property type="protein sequence ID" value="KAK8846499.1"/>
    <property type="molecule type" value="Genomic_DNA"/>
</dbReference>
<keyword evidence="3" id="KW-1185">Reference proteome</keyword>
<dbReference type="EMBL" id="JAPFFF010000650">
    <property type="protein sequence ID" value="KAK8833798.1"/>
    <property type="molecule type" value="Genomic_DNA"/>
</dbReference>
<gene>
    <name evidence="2" type="ORF">M9Y10_020522</name>
    <name evidence="1" type="ORF">M9Y10_040346</name>
</gene>
<dbReference type="InterPro" id="IPR038765">
    <property type="entry name" value="Papain-like_cys_pep_sf"/>
</dbReference>
<dbReference type="Gene3D" id="3.90.70.10">
    <property type="entry name" value="Cysteine proteinases"/>
    <property type="match status" value="1"/>
</dbReference>
<proteinExistence type="predicted"/>
<evidence type="ECO:0000313" key="1">
    <source>
        <dbReference type="EMBL" id="KAK8833798.1"/>
    </source>
</evidence>
<accession>A0ABR2HGE8</accession>
<comment type="caution">
    <text evidence="2">The sequence shown here is derived from an EMBL/GenBank/DDBJ whole genome shotgun (WGS) entry which is preliminary data.</text>
</comment>